<dbReference type="AlphaFoldDB" id="A0A286G603"/>
<dbReference type="InterPro" id="IPR050833">
    <property type="entry name" value="Poly_Biosynth_Transport"/>
</dbReference>
<evidence type="ECO:0000256" key="1">
    <source>
        <dbReference type="ARBA" id="ARBA00004651"/>
    </source>
</evidence>
<dbReference type="PANTHER" id="PTHR30250">
    <property type="entry name" value="PST FAMILY PREDICTED COLANIC ACID TRANSPORTER"/>
    <property type="match status" value="1"/>
</dbReference>
<feature type="transmembrane region" description="Helical" evidence="7">
    <location>
        <begin position="394"/>
        <end position="414"/>
    </location>
</feature>
<feature type="transmembrane region" description="Helical" evidence="7">
    <location>
        <begin position="334"/>
        <end position="353"/>
    </location>
</feature>
<protein>
    <submittedName>
        <fullName evidence="8">Membrane protein involved in the export of O-antigen and teichoic acid</fullName>
    </submittedName>
</protein>
<feature type="transmembrane region" description="Helical" evidence="7">
    <location>
        <begin position="459"/>
        <end position="481"/>
    </location>
</feature>
<evidence type="ECO:0000313" key="9">
    <source>
        <dbReference type="Proteomes" id="UP000219621"/>
    </source>
</evidence>
<keyword evidence="9" id="KW-1185">Reference proteome</keyword>
<proteinExistence type="inferred from homology"/>
<dbReference type="GO" id="GO:0005886">
    <property type="term" value="C:plasma membrane"/>
    <property type="evidence" value="ECO:0007669"/>
    <property type="project" value="UniProtKB-SubCell"/>
</dbReference>
<keyword evidence="6 7" id="KW-0472">Membrane</keyword>
<evidence type="ECO:0000256" key="3">
    <source>
        <dbReference type="ARBA" id="ARBA00022475"/>
    </source>
</evidence>
<evidence type="ECO:0000256" key="6">
    <source>
        <dbReference type="ARBA" id="ARBA00023136"/>
    </source>
</evidence>
<dbReference type="PANTHER" id="PTHR30250:SF10">
    <property type="entry name" value="LIPOPOLYSACCHARIDE BIOSYNTHESIS PROTEIN WZXC"/>
    <property type="match status" value="1"/>
</dbReference>
<dbReference type="OrthoDB" id="7605542at2"/>
<gene>
    <name evidence="8" type="ORF">SAMN05421508_101721</name>
</gene>
<feature type="transmembrane region" description="Helical" evidence="7">
    <location>
        <begin position="190"/>
        <end position="211"/>
    </location>
</feature>
<name>A0A286G603_9PROT</name>
<sequence>MTDQPPGPTPPEGARPRAAVSRAVVLRASAWAVGSRWTVRLLGLLSTIVLARLLTPADFGVVGTAMIVIAFSEAMFEMGVRTVLIHADDPTRADYDTAWTMSLIQAWAGAALTAALAVPAAAWFDDPRVVPVMYAMAAAMAVGGLRNIGIVDFQRDLAMGPDFVLFVVQKVSSVAVAIAAAFLLRSYWALVAGYATFMTSSVILSYVIHPYRPRLSLSRWRRFLRMSLWLTMQAMGRFAQLRLDRLIVGGAAGTGALGFYSVASDLANMLVGELLAPMARALLPAYAALQTQAARLRNAAEQAVAGCTAVALPAAAGAALTAPQLILVVFGEQWLPAVPVFQILCLVMGLNAMRQPVGTLLIATGRVALPAWGTWAQAAVFAGAWALWFRDDGLTGFAFAVLIAQGCFTVLTFGGALKDGLIGGSQLARAVGRPLLACVAMAAVLLELPVPPLPPVADLGLRVTVGGVTYGAALLGLWLALGRPRGVESLVVDMLQGALRRRRATP</sequence>
<feature type="transmembrane region" description="Helical" evidence="7">
    <location>
        <begin position="435"/>
        <end position="453"/>
    </location>
</feature>
<dbReference type="RefSeq" id="WP_097277582.1">
    <property type="nucleotide sequence ID" value="NZ_OCNJ01000001.1"/>
</dbReference>
<feature type="transmembrane region" description="Helical" evidence="7">
    <location>
        <begin position="130"/>
        <end position="151"/>
    </location>
</feature>
<organism evidence="8 9">
    <name type="scientific">Caenispirillum bisanense</name>
    <dbReference type="NCBI Taxonomy" id="414052"/>
    <lineage>
        <taxon>Bacteria</taxon>
        <taxon>Pseudomonadati</taxon>
        <taxon>Pseudomonadota</taxon>
        <taxon>Alphaproteobacteria</taxon>
        <taxon>Rhodospirillales</taxon>
        <taxon>Novispirillaceae</taxon>
        <taxon>Caenispirillum</taxon>
    </lineage>
</organism>
<dbReference type="Pfam" id="PF13440">
    <property type="entry name" value="Polysacc_synt_3"/>
    <property type="match status" value="1"/>
</dbReference>
<feature type="transmembrane region" description="Helical" evidence="7">
    <location>
        <begin position="104"/>
        <end position="124"/>
    </location>
</feature>
<evidence type="ECO:0000256" key="7">
    <source>
        <dbReference type="SAM" id="Phobius"/>
    </source>
</evidence>
<feature type="transmembrane region" description="Helical" evidence="7">
    <location>
        <begin position="365"/>
        <end position="388"/>
    </location>
</feature>
<dbReference type="EMBL" id="OCNJ01000001">
    <property type="protein sequence ID" value="SOD90925.1"/>
    <property type="molecule type" value="Genomic_DNA"/>
</dbReference>
<keyword evidence="3" id="KW-1003">Cell membrane</keyword>
<keyword evidence="5 7" id="KW-1133">Transmembrane helix</keyword>
<comment type="subcellular location">
    <subcellularLocation>
        <location evidence="1">Cell membrane</location>
        <topology evidence="1">Multi-pass membrane protein</topology>
    </subcellularLocation>
</comment>
<evidence type="ECO:0000256" key="5">
    <source>
        <dbReference type="ARBA" id="ARBA00022989"/>
    </source>
</evidence>
<evidence type="ECO:0000256" key="4">
    <source>
        <dbReference type="ARBA" id="ARBA00022692"/>
    </source>
</evidence>
<reference evidence="8 9" key="1">
    <citation type="submission" date="2017-09" db="EMBL/GenBank/DDBJ databases">
        <authorList>
            <person name="Ehlers B."/>
            <person name="Leendertz F.H."/>
        </authorList>
    </citation>
    <scope>NUCLEOTIDE SEQUENCE [LARGE SCALE GENOMIC DNA]</scope>
    <source>
        <strain evidence="8 9">USBA 140</strain>
    </source>
</reference>
<accession>A0A286G603</accession>
<keyword evidence="4 7" id="KW-0812">Transmembrane</keyword>
<comment type="similarity">
    <text evidence="2">Belongs to the polysaccharide synthase family.</text>
</comment>
<evidence type="ECO:0000256" key="2">
    <source>
        <dbReference type="ARBA" id="ARBA00007430"/>
    </source>
</evidence>
<dbReference type="Proteomes" id="UP000219621">
    <property type="component" value="Unassembled WGS sequence"/>
</dbReference>
<feature type="transmembrane region" description="Helical" evidence="7">
    <location>
        <begin position="163"/>
        <end position="184"/>
    </location>
</feature>
<feature type="transmembrane region" description="Helical" evidence="7">
    <location>
        <begin position="303"/>
        <end position="322"/>
    </location>
</feature>
<evidence type="ECO:0000313" key="8">
    <source>
        <dbReference type="EMBL" id="SOD90925.1"/>
    </source>
</evidence>